<dbReference type="EMBL" id="JAMZIH010006348">
    <property type="protein sequence ID" value="KAJ1674018.1"/>
    <property type="molecule type" value="Genomic_DNA"/>
</dbReference>
<name>A0ACC1HFY9_9FUNG</name>
<gene>
    <name evidence="1" type="primary">POL5_3</name>
    <name evidence="1" type="ORF">EV182_004130</name>
</gene>
<comment type="caution">
    <text evidence="1">The sequence shown here is derived from an EMBL/GenBank/DDBJ whole genome shotgun (WGS) entry which is preliminary data.</text>
</comment>
<keyword evidence="1" id="KW-0808">Transferase</keyword>
<organism evidence="1 2">
    <name type="scientific">Spiromyces aspiralis</name>
    <dbReference type="NCBI Taxonomy" id="68401"/>
    <lineage>
        <taxon>Eukaryota</taxon>
        <taxon>Fungi</taxon>
        <taxon>Fungi incertae sedis</taxon>
        <taxon>Zoopagomycota</taxon>
        <taxon>Kickxellomycotina</taxon>
        <taxon>Kickxellomycetes</taxon>
        <taxon>Kickxellales</taxon>
        <taxon>Kickxellaceae</taxon>
        <taxon>Spiromyces</taxon>
    </lineage>
</organism>
<keyword evidence="1" id="KW-0548">Nucleotidyltransferase</keyword>
<reference evidence="1" key="1">
    <citation type="submission" date="2022-06" db="EMBL/GenBank/DDBJ databases">
        <title>Phylogenomic reconstructions and comparative analyses of Kickxellomycotina fungi.</title>
        <authorList>
            <person name="Reynolds N.K."/>
            <person name="Stajich J.E."/>
            <person name="Barry K."/>
            <person name="Grigoriev I.V."/>
            <person name="Crous P."/>
            <person name="Smith M.E."/>
        </authorList>
    </citation>
    <scope>NUCLEOTIDE SEQUENCE</scope>
    <source>
        <strain evidence="1">RSA 2271</strain>
    </source>
</reference>
<proteinExistence type="predicted"/>
<dbReference type="EC" id="2.7.7.7" evidence="1"/>
<sequence>MLVDKALKKGQINTPDELSLAFKLQILSGSERGPLAISSWKGESVLDTANLPRYRGILRESSAEDPALFSTWHPEPHPLWDTLFSVYFGENESLKAWRRRVVPFVSLWQAVVENGYFKPSASNEHKFWGLQLLERSASMLDANNLGAVLTPNALKCVIANSTTKEKSLHKVALRVLAAFTKAAEIDSQAALVLMTNLTGKSGVMNFDKATRSKTIASIVAKLDVGPLTEYILYLQNAFLNPQKHGGAALGEEDGSADGGSGGRPQPQQSHEALVDSHRQWAMDQLLALVRNPQLPRREEWLARILRFFIVHGFYILVKDIPRSKVAEARIRPTPELSDKVQQGARERFFSVMGELNRMPLLTLDKKQAAPGVMPRRYLGVTESGELWAEVAVRTMIDDLDKQKHVQPLLTIEDSDTSKVVEEARKRAVGVAEGIRTRYKQIKAKDNEGAAKRCEQYRAFELLIWNLLLQLAAGEYEAAETLDEVCECYSKVLASDESAAKGHSGDRDEEQPIVVLVDVLVSFLAKPSNMLRKLTETVFTAFVSEMTLEALEVLTQVLLDKDGSVDDQGEEDDDTMEGDAGGQMGNGVRDSDAGDVSDDEDTSDDDGSDSEDKGQANGKLVPVDEELREKIREALGESAVMDENASEDEVLFDDEQMAVFDDKLTEIFSNKKVLKKEKRELQLTIQNFKLRILELANIFLSKQSSSPCVFKFISDLLSFSQIVEGNAKMRPLYDKVISIL</sequence>
<accession>A0ACC1HFY9</accession>
<feature type="non-terminal residue" evidence="1">
    <location>
        <position position="739"/>
    </location>
</feature>
<keyword evidence="2" id="KW-1185">Reference proteome</keyword>
<evidence type="ECO:0000313" key="1">
    <source>
        <dbReference type="EMBL" id="KAJ1674018.1"/>
    </source>
</evidence>
<protein>
    <submittedName>
        <fullName evidence="1">DNA-directed DNA polymerase</fullName>
        <ecNumber evidence="1">2.7.7.7</ecNumber>
    </submittedName>
</protein>
<dbReference type="Proteomes" id="UP001145114">
    <property type="component" value="Unassembled WGS sequence"/>
</dbReference>
<keyword evidence="1" id="KW-0239">DNA-directed DNA polymerase</keyword>
<evidence type="ECO:0000313" key="2">
    <source>
        <dbReference type="Proteomes" id="UP001145114"/>
    </source>
</evidence>